<keyword evidence="3" id="KW-0067">ATP-binding</keyword>
<name>C9KK05_9FIRM</name>
<dbReference type="AlphaFoldDB" id="C9KK05"/>
<dbReference type="Proteomes" id="UP000003671">
    <property type="component" value="Unassembled WGS sequence"/>
</dbReference>
<dbReference type="PANTHER" id="PTHR30258:SF2">
    <property type="entry name" value="COMG OPERON PROTEIN 1"/>
    <property type="match status" value="1"/>
</dbReference>
<keyword evidence="2" id="KW-0547">Nucleotide-binding</keyword>
<gene>
    <name evidence="5" type="ORF">MITSMUL_03503</name>
</gene>
<reference evidence="5" key="1">
    <citation type="submission" date="2009-09" db="EMBL/GenBank/DDBJ databases">
        <authorList>
            <person name="Weinstock G."/>
            <person name="Sodergren E."/>
            <person name="Clifton S."/>
            <person name="Fulton L."/>
            <person name="Fulton B."/>
            <person name="Courtney L."/>
            <person name="Fronick C."/>
            <person name="Harrison M."/>
            <person name="Strong C."/>
            <person name="Farmer C."/>
            <person name="Delahaunty K."/>
            <person name="Markovic C."/>
            <person name="Hall O."/>
            <person name="Minx P."/>
            <person name="Tomlinson C."/>
            <person name="Mitreva M."/>
            <person name="Nelson J."/>
            <person name="Hou S."/>
            <person name="Wollam A."/>
            <person name="Pepin K.H."/>
            <person name="Johnson M."/>
            <person name="Bhonagiri V."/>
            <person name="Nash W.E."/>
            <person name="Warren W."/>
            <person name="Chinwalla A."/>
            <person name="Mardis E.R."/>
            <person name="Wilson R.K."/>
        </authorList>
    </citation>
    <scope>NUCLEOTIDE SEQUENCE [LARGE SCALE GENOMIC DNA]</scope>
    <source>
        <strain evidence="5">DSM 20544</strain>
    </source>
</reference>
<dbReference type="PANTHER" id="PTHR30258">
    <property type="entry name" value="TYPE II SECRETION SYSTEM PROTEIN GSPE-RELATED"/>
    <property type="match status" value="1"/>
</dbReference>
<dbReference type="GeneID" id="93480676"/>
<dbReference type="GO" id="GO:0005886">
    <property type="term" value="C:plasma membrane"/>
    <property type="evidence" value="ECO:0007669"/>
    <property type="project" value="TreeGrafter"/>
</dbReference>
<dbReference type="CDD" id="cd01129">
    <property type="entry name" value="PulE-GspE-like"/>
    <property type="match status" value="1"/>
</dbReference>
<evidence type="ECO:0000313" key="5">
    <source>
        <dbReference type="EMBL" id="EEX69455.1"/>
    </source>
</evidence>
<dbReference type="GO" id="GO:0016887">
    <property type="term" value="F:ATP hydrolysis activity"/>
    <property type="evidence" value="ECO:0007669"/>
    <property type="project" value="TreeGrafter"/>
</dbReference>
<accession>C9KK05</accession>
<evidence type="ECO:0000256" key="1">
    <source>
        <dbReference type="ARBA" id="ARBA00006611"/>
    </source>
</evidence>
<dbReference type="Gene3D" id="3.40.50.300">
    <property type="entry name" value="P-loop containing nucleotide triphosphate hydrolases"/>
    <property type="match status" value="1"/>
</dbReference>
<feature type="domain" description="Bacterial type II secretion system protein E" evidence="4">
    <location>
        <begin position="39"/>
        <end position="415"/>
    </location>
</feature>
<dbReference type="RefSeq" id="WP_005839599.1">
    <property type="nucleotide sequence ID" value="NZ_GG697141.2"/>
</dbReference>
<dbReference type="Gene3D" id="3.30.450.90">
    <property type="match status" value="1"/>
</dbReference>
<comment type="similarity">
    <text evidence="1">Belongs to the GSP E family.</text>
</comment>
<evidence type="ECO:0000256" key="2">
    <source>
        <dbReference type="ARBA" id="ARBA00022741"/>
    </source>
</evidence>
<proteinExistence type="inferred from homology"/>
<dbReference type="Pfam" id="PF00437">
    <property type="entry name" value="T2SSE"/>
    <property type="match status" value="1"/>
</dbReference>
<dbReference type="STRING" id="500635.MITSMUL_03503"/>
<dbReference type="PATRIC" id="fig|500635.8.peg.901"/>
<dbReference type="SUPFAM" id="SSF52540">
    <property type="entry name" value="P-loop containing nucleoside triphosphate hydrolases"/>
    <property type="match status" value="1"/>
</dbReference>
<comment type="caution">
    <text evidence="5">The sequence shown here is derived from an EMBL/GenBank/DDBJ whole genome shotgun (WGS) entry which is preliminary data.</text>
</comment>
<dbReference type="HOGENOM" id="CLU_013446_2_2_9"/>
<dbReference type="eggNOG" id="COG2804">
    <property type="taxonomic scope" value="Bacteria"/>
</dbReference>
<sequence>MKRRTGGIVLETPELLWQNLVRESVREVRYGMRSEVPGIIRLVDHLLERAVALHASDIHLEPQEMRVRLRFRIDGILRETMTMPANLGPAVTSRIKVMAGMDIAVHQQPQDGHILFQPKGRRIDIRVSSLPASSGEVIVMRLMDVSAQLFSLDELGFSKEDTALLRELIHRPAGMIVLCGPMNSGKTSSLYAALTELNTESRNLVTLEDPIERILPGVNQVQIHPKAGMTFVAGLRAVLRQDVTGILLGEIRDEETAAMAVRIALTGHLLMTTIHTEDAVSALYRMLEMGIAPYLLAATLSGIVSQRLVRRLCPDCREAYRVAEGSDEAAFFACAEGTQLYQSRGCAACHGTGYRGRTVLAELLVPHEAVREGILQKIPRREMVERAKACGMRSLLEDGREKAKAGITSWQEVRRVLYG</sequence>
<evidence type="ECO:0000259" key="4">
    <source>
        <dbReference type="Pfam" id="PF00437"/>
    </source>
</evidence>
<evidence type="ECO:0000313" key="6">
    <source>
        <dbReference type="Proteomes" id="UP000003671"/>
    </source>
</evidence>
<dbReference type="InterPro" id="IPR001482">
    <property type="entry name" value="T2SS/T4SS_dom"/>
</dbReference>
<organism evidence="5 6">
    <name type="scientific">Mitsuokella multacida DSM 20544</name>
    <dbReference type="NCBI Taxonomy" id="500635"/>
    <lineage>
        <taxon>Bacteria</taxon>
        <taxon>Bacillati</taxon>
        <taxon>Bacillota</taxon>
        <taxon>Negativicutes</taxon>
        <taxon>Selenomonadales</taxon>
        <taxon>Selenomonadaceae</taxon>
        <taxon>Mitsuokella</taxon>
    </lineage>
</organism>
<dbReference type="GO" id="GO:0005524">
    <property type="term" value="F:ATP binding"/>
    <property type="evidence" value="ECO:0007669"/>
    <property type="project" value="UniProtKB-KW"/>
</dbReference>
<dbReference type="EMBL" id="ABWK02000009">
    <property type="protein sequence ID" value="EEX69455.1"/>
    <property type="molecule type" value="Genomic_DNA"/>
</dbReference>
<evidence type="ECO:0000256" key="3">
    <source>
        <dbReference type="ARBA" id="ARBA00022840"/>
    </source>
</evidence>
<keyword evidence="6" id="KW-1185">Reference proteome</keyword>
<dbReference type="InterPro" id="IPR027417">
    <property type="entry name" value="P-loop_NTPase"/>
</dbReference>
<protein>
    <submittedName>
        <fullName evidence="5">Type II/IV secretion system protein</fullName>
    </submittedName>
</protein>